<dbReference type="Pfam" id="PF00535">
    <property type="entry name" value="Glycos_transf_2"/>
    <property type="match status" value="1"/>
</dbReference>
<evidence type="ECO:0000256" key="2">
    <source>
        <dbReference type="ARBA" id="ARBA00022676"/>
    </source>
</evidence>
<evidence type="ECO:0000256" key="1">
    <source>
        <dbReference type="ARBA" id="ARBA00006739"/>
    </source>
</evidence>
<evidence type="ECO:0000256" key="3">
    <source>
        <dbReference type="ARBA" id="ARBA00022679"/>
    </source>
</evidence>
<dbReference type="CAZy" id="GT2">
    <property type="family name" value="Glycosyltransferase Family 2"/>
</dbReference>
<accession>B8ISR9</accession>
<keyword evidence="2" id="KW-0328">Glycosyltransferase</keyword>
<dbReference type="PANTHER" id="PTHR43179">
    <property type="entry name" value="RHAMNOSYLTRANSFERASE WBBL"/>
    <property type="match status" value="1"/>
</dbReference>
<dbReference type="EMBL" id="CP001349">
    <property type="protein sequence ID" value="ACL60718.1"/>
    <property type="molecule type" value="Genomic_DNA"/>
</dbReference>
<dbReference type="GO" id="GO:0016757">
    <property type="term" value="F:glycosyltransferase activity"/>
    <property type="evidence" value="ECO:0007669"/>
    <property type="project" value="UniProtKB-KW"/>
</dbReference>
<keyword evidence="3 5" id="KW-0808">Transferase</keyword>
<evidence type="ECO:0000313" key="6">
    <source>
        <dbReference type="Proteomes" id="UP000008207"/>
    </source>
</evidence>
<dbReference type="STRING" id="460265.Mnod_5890"/>
<reference evidence="5 6" key="1">
    <citation type="submission" date="2009-01" db="EMBL/GenBank/DDBJ databases">
        <title>Complete sequence of chromosome of Methylobacterium nodulans ORS 2060.</title>
        <authorList>
            <consortium name="US DOE Joint Genome Institute"/>
            <person name="Lucas S."/>
            <person name="Copeland A."/>
            <person name="Lapidus A."/>
            <person name="Glavina del Rio T."/>
            <person name="Dalin E."/>
            <person name="Tice H."/>
            <person name="Bruce D."/>
            <person name="Goodwin L."/>
            <person name="Pitluck S."/>
            <person name="Sims D."/>
            <person name="Brettin T."/>
            <person name="Detter J.C."/>
            <person name="Han C."/>
            <person name="Larimer F."/>
            <person name="Land M."/>
            <person name="Hauser L."/>
            <person name="Kyrpides N."/>
            <person name="Ivanova N."/>
            <person name="Marx C.J."/>
            <person name="Richardson P."/>
        </authorList>
    </citation>
    <scope>NUCLEOTIDE SEQUENCE [LARGE SCALE GENOMIC DNA]</scope>
    <source>
        <strain evidence="6">LMG 21967 / CNCM I-2342 / ORS 2060</strain>
    </source>
</reference>
<sequence>MTQESPLMSAPLVSVVIPHVNDLANLERCLDLLAAQTLPPGTVEVVVADNGSAAGLAAVEALAAGRARVVPAPIRGAGPARNAGVAAARGNILAFIDSDCRPAPDWLEQGLKALDAADIVGGAVRVEAENRAAPTPVEAFELVFAFRNDLYVQRKGFTVTANMLVRRTVFEAVGPFANGLSEDVEWCHRARARGYRLAYAPAARVAHPARRTWEELVRKWRRTTREAYLLAAPGPLGRLPWLARAWLVLLSALPHAVKVLRAPVGGLRARLRAAGILLRIRSFRFAEAHRLAFGRHAEAAR</sequence>
<dbReference type="AlphaFoldDB" id="B8ISR9"/>
<dbReference type="eggNOG" id="COG1216">
    <property type="taxonomic scope" value="Bacteria"/>
</dbReference>
<dbReference type="HOGENOM" id="CLU_025996_19_6_5"/>
<gene>
    <name evidence="5" type="ordered locus">Mnod_5890</name>
</gene>
<keyword evidence="6" id="KW-1185">Reference proteome</keyword>
<proteinExistence type="inferred from homology"/>
<feature type="domain" description="Glycosyltransferase 2-like" evidence="4">
    <location>
        <begin position="14"/>
        <end position="173"/>
    </location>
</feature>
<dbReference type="InterPro" id="IPR001173">
    <property type="entry name" value="Glyco_trans_2-like"/>
</dbReference>
<dbReference type="InterPro" id="IPR029044">
    <property type="entry name" value="Nucleotide-diphossugar_trans"/>
</dbReference>
<evidence type="ECO:0000313" key="5">
    <source>
        <dbReference type="EMBL" id="ACL60718.1"/>
    </source>
</evidence>
<name>B8ISR9_METNO</name>
<organism evidence="5 6">
    <name type="scientific">Methylobacterium nodulans (strain LMG 21967 / CNCM I-2342 / ORS 2060)</name>
    <dbReference type="NCBI Taxonomy" id="460265"/>
    <lineage>
        <taxon>Bacteria</taxon>
        <taxon>Pseudomonadati</taxon>
        <taxon>Pseudomonadota</taxon>
        <taxon>Alphaproteobacteria</taxon>
        <taxon>Hyphomicrobiales</taxon>
        <taxon>Methylobacteriaceae</taxon>
        <taxon>Methylobacterium</taxon>
    </lineage>
</organism>
<dbReference type="KEGG" id="mno:Mnod_5890"/>
<dbReference type="SUPFAM" id="SSF53448">
    <property type="entry name" value="Nucleotide-diphospho-sugar transferases"/>
    <property type="match status" value="1"/>
</dbReference>
<dbReference type="PANTHER" id="PTHR43179:SF12">
    <property type="entry name" value="GALACTOFURANOSYLTRANSFERASE GLFT2"/>
    <property type="match status" value="1"/>
</dbReference>
<evidence type="ECO:0000259" key="4">
    <source>
        <dbReference type="Pfam" id="PF00535"/>
    </source>
</evidence>
<protein>
    <submittedName>
        <fullName evidence="5">Glycosyl transferase family 2</fullName>
    </submittedName>
</protein>
<dbReference type="Gene3D" id="3.90.550.10">
    <property type="entry name" value="Spore Coat Polysaccharide Biosynthesis Protein SpsA, Chain A"/>
    <property type="match status" value="1"/>
</dbReference>
<comment type="similarity">
    <text evidence="1">Belongs to the glycosyltransferase 2 family.</text>
</comment>
<dbReference type="Proteomes" id="UP000008207">
    <property type="component" value="Chromosome"/>
</dbReference>